<evidence type="ECO:0000313" key="17">
    <source>
        <dbReference type="Proteomes" id="UP000327468"/>
    </source>
</evidence>
<protein>
    <recommendedName>
        <fullName evidence="15">CWH43-like N-terminal domain-containing protein</fullName>
    </recommendedName>
</protein>
<keyword evidence="5" id="KW-1003">Cell membrane</keyword>
<reference evidence="16 17" key="1">
    <citation type="submission" date="2019-06" db="EMBL/GenBank/DDBJ databases">
        <title>A chromosome-scale genome assembly of the striped catfish, Pangasianodon hypophthalmus.</title>
        <authorList>
            <person name="Wen M."/>
            <person name="Zahm M."/>
            <person name="Roques C."/>
            <person name="Cabau C."/>
            <person name="Klopp C."/>
            <person name="Donnadieu C."/>
            <person name="Jouanno E."/>
            <person name="Avarre J.-C."/>
            <person name="Campet M."/>
            <person name="Ha T.T.T."/>
            <person name="Dugue R."/>
            <person name="Lampietro C."/>
            <person name="Louis A."/>
            <person name="Herpin A."/>
            <person name="Echchiki A."/>
            <person name="Berthelot C."/>
            <person name="Parey E."/>
            <person name="Roest-Crollius H."/>
            <person name="Braasch I."/>
            <person name="Postlethwait J."/>
            <person name="Bobe J."/>
            <person name="Montfort J."/>
            <person name="Bouchez O."/>
            <person name="Begum T."/>
            <person name="Schartl M."/>
            <person name="Guiguen Y."/>
        </authorList>
    </citation>
    <scope>NUCLEOTIDE SEQUENCE [LARGE SCALE GENOMIC DNA]</scope>
    <source>
        <strain evidence="16 17">Indonesia</strain>
        <tissue evidence="16">Blood</tissue>
    </source>
</reference>
<evidence type="ECO:0000256" key="7">
    <source>
        <dbReference type="ARBA" id="ARBA00022753"/>
    </source>
</evidence>
<dbReference type="GO" id="GO:0006914">
    <property type="term" value="P:autophagy"/>
    <property type="evidence" value="ECO:0007669"/>
    <property type="project" value="UniProtKB-KW"/>
</dbReference>
<comment type="function">
    <text evidence="13">Modulator of macroautophagy that causes accumulation of autophagosomes under basal conditions and enhances autophagic flux. Represses cell death and promotes long-term clonogenic survival of cells grown in the absence of glucose in a macroautophagy-independent manner. May have some role in extracellular matrix engulfment or growth factor receptor recycling, both of which can modulate cell survival.</text>
</comment>
<dbReference type="Proteomes" id="UP000327468">
    <property type="component" value="Chromosome 13"/>
</dbReference>
<keyword evidence="11" id="KW-0325">Glycoprotein</keyword>
<organism evidence="16 17">
    <name type="scientific">Pangasianodon hypophthalmus</name>
    <name type="common">Striped catfish</name>
    <name type="synonym">Helicophagus hypophthalmus</name>
    <dbReference type="NCBI Taxonomy" id="310915"/>
    <lineage>
        <taxon>Eukaryota</taxon>
        <taxon>Metazoa</taxon>
        <taxon>Chordata</taxon>
        <taxon>Craniata</taxon>
        <taxon>Vertebrata</taxon>
        <taxon>Euteleostomi</taxon>
        <taxon>Actinopterygii</taxon>
        <taxon>Neopterygii</taxon>
        <taxon>Teleostei</taxon>
        <taxon>Ostariophysi</taxon>
        <taxon>Siluriformes</taxon>
        <taxon>Pangasiidae</taxon>
        <taxon>Pangasianodon</taxon>
    </lineage>
</organism>
<dbReference type="GO" id="GO:0000421">
    <property type="term" value="C:autophagosome membrane"/>
    <property type="evidence" value="ECO:0007669"/>
    <property type="project" value="UniProtKB-SubCell"/>
</dbReference>
<dbReference type="GO" id="GO:0010008">
    <property type="term" value="C:endosome membrane"/>
    <property type="evidence" value="ECO:0007669"/>
    <property type="project" value="UniProtKB-SubCell"/>
</dbReference>
<feature type="domain" description="CWH43-like N-terminal" evidence="15">
    <location>
        <begin position="52"/>
        <end position="252"/>
    </location>
</feature>
<dbReference type="InterPro" id="IPR019402">
    <property type="entry name" value="CWH43_N"/>
</dbReference>
<dbReference type="InterPro" id="IPR050911">
    <property type="entry name" value="DRAM/TMEM150_Autophagy_Mod"/>
</dbReference>
<keyword evidence="9" id="KW-0072">Autophagy</keyword>
<accession>A0A5N5MHP0</accession>
<evidence type="ECO:0000256" key="4">
    <source>
        <dbReference type="ARBA" id="ARBA00006565"/>
    </source>
</evidence>
<dbReference type="GO" id="GO:0005886">
    <property type="term" value="C:plasma membrane"/>
    <property type="evidence" value="ECO:0007669"/>
    <property type="project" value="UniProtKB-SubCell"/>
</dbReference>
<evidence type="ECO:0000256" key="13">
    <source>
        <dbReference type="ARBA" id="ARBA00045144"/>
    </source>
</evidence>
<evidence type="ECO:0000313" key="16">
    <source>
        <dbReference type="EMBL" id="KAB5553851.1"/>
    </source>
</evidence>
<dbReference type="Pfam" id="PF10277">
    <property type="entry name" value="Frag1"/>
    <property type="match status" value="1"/>
</dbReference>
<keyword evidence="8 14" id="KW-1133">Transmembrane helix</keyword>
<comment type="caution">
    <text evidence="16">The sequence shown here is derived from an EMBL/GenBank/DDBJ whole genome shotgun (WGS) entry which is preliminary data.</text>
</comment>
<proteinExistence type="inferred from homology"/>
<dbReference type="EMBL" id="VFJC01000014">
    <property type="protein sequence ID" value="KAB5553851.1"/>
    <property type="molecule type" value="Genomic_DNA"/>
</dbReference>
<evidence type="ECO:0000256" key="11">
    <source>
        <dbReference type="ARBA" id="ARBA00023180"/>
    </source>
</evidence>
<dbReference type="PANTHER" id="PTHR21324">
    <property type="entry name" value="FASTING-INDUCIBLE INTEGRAL MEMBRANE PROTEIN TM6P1-RELATED"/>
    <property type="match status" value="1"/>
</dbReference>
<evidence type="ECO:0000256" key="3">
    <source>
        <dbReference type="ARBA" id="ARBA00004651"/>
    </source>
</evidence>
<keyword evidence="12" id="KW-0968">Cytoplasmic vesicle</keyword>
<feature type="transmembrane region" description="Helical" evidence="14">
    <location>
        <begin position="133"/>
        <end position="152"/>
    </location>
</feature>
<feature type="transmembrane region" description="Helical" evidence="14">
    <location>
        <begin position="101"/>
        <end position="121"/>
    </location>
</feature>
<keyword evidence="10 14" id="KW-0472">Membrane</keyword>
<feature type="transmembrane region" description="Helical" evidence="14">
    <location>
        <begin position="225"/>
        <end position="245"/>
    </location>
</feature>
<evidence type="ECO:0000256" key="1">
    <source>
        <dbReference type="ARBA" id="ARBA00004337"/>
    </source>
</evidence>
<keyword evidence="6 14" id="KW-0812">Transmembrane</keyword>
<name>A0A5N5MHP0_PANHP</name>
<gene>
    <name evidence="16" type="ORF">PHYPO_G00043470</name>
</gene>
<evidence type="ECO:0000256" key="14">
    <source>
        <dbReference type="SAM" id="Phobius"/>
    </source>
</evidence>
<evidence type="ECO:0000259" key="15">
    <source>
        <dbReference type="Pfam" id="PF10277"/>
    </source>
</evidence>
<evidence type="ECO:0000256" key="8">
    <source>
        <dbReference type="ARBA" id="ARBA00022989"/>
    </source>
</evidence>
<dbReference type="AlphaFoldDB" id="A0A5N5MHP0"/>
<keyword evidence="7" id="KW-0967">Endosome</keyword>
<evidence type="ECO:0000256" key="12">
    <source>
        <dbReference type="ARBA" id="ARBA00023329"/>
    </source>
</evidence>
<feature type="transmembrane region" description="Helical" evidence="14">
    <location>
        <begin position="50"/>
        <end position="71"/>
    </location>
</feature>
<evidence type="ECO:0000256" key="2">
    <source>
        <dbReference type="ARBA" id="ARBA00004542"/>
    </source>
</evidence>
<feature type="transmembrane region" description="Helical" evidence="14">
    <location>
        <begin position="200"/>
        <end position="219"/>
    </location>
</feature>
<keyword evidence="17" id="KW-1185">Reference proteome</keyword>
<comment type="similarity">
    <text evidence="4">Belongs to the DRAM/TMEM150 family.</text>
</comment>
<dbReference type="PANTHER" id="PTHR21324:SF3">
    <property type="entry name" value="MODULATOR OF MACROAUTOPHAGY TMEM150B"/>
    <property type="match status" value="1"/>
</dbReference>
<sequence>MPYAFPLQYPIVQEHCKSIISIRPTADPWPVPPDARAVGIKGISDWSIMWTWALLPVFLAVFGTLGIWTVFGLAVSNETVNLTVEFPYISTCGTYNPQSCLFSQICNICSVLALWIVIIRFQQVRDLNCSSRVNTASLVLGFISSIGISILGNFQQSVVMGAHLLGAFLAFFVGLAYFWLQVWLTYHAKPSYDKKWAGPARIIFCSLCTCLVLVMTVLHKTGYRSAAAISEWALVMCFFMLFGIFSAEFRHIDFHELHVQNEAFSKSSLEFPTQTSNMVALTGHLTSTQTPAAKSDPQYG</sequence>
<feature type="transmembrane region" description="Helical" evidence="14">
    <location>
        <begin position="158"/>
        <end position="180"/>
    </location>
</feature>
<evidence type="ECO:0000256" key="6">
    <source>
        <dbReference type="ARBA" id="ARBA00022692"/>
    </source>
</evidence>
<evidence type="ECO:0000256" key="10">
    <source>
        <dbReference type="ARBA" id="ARBA00023136"/>
    </source>
</evidence>
<comment type="subcellular location">
    <subcellularLocation>
        <location evidence="3">Cell membrane</location>
        <topology evidence="3">Multi-pass membrane protein</topology>
    </subcellularLocation>
    <subcellularLocation>
        <location evidence="2">Cytoplasmic vesicle</location>
        <location evidence="2">Autophagosome membrane</location>
        <topology evidence="2">Multi-pass membrane protein</topology>
    </subcellularLocation>
    <subcellularLocation>
        <location evidence="1">Endosome membrane</location>
        <topology evidence="1">Multi-pass membrane protein</topology>
    </subcellularLocation>
</comment>
<evidence type="ECO:0000256" key="5">
    <source>
        <dbReference type="ARBA" id="ARBA00022475"/>
    </source>
</evidence>
<evidence type="ECO:0000256" key="9">
    <source>
        <dbReference type="ARBA" id="ARBA00023006"/>
    </source>
</evidence>